<dbReference type="InterPro" id="IPR036259">
    <property type="entry name" value="MFS_trans_sf"/>
</dbReference>
<evidence type="ECO:0000313" key="9">
    <source>
        <dbReference type="EMBL" id="CAD9523598.1"/>
    </source>
</evidence>
<feature type="compositionally biased region" description="Basic and acidic residues" evidence="6">
    <location>
        <begin position="133"/>
        <end position="144"/>
    </location>
</feature>
<feature type="chain" id="PRO_5031169207" evidence="8">
    <location>
        <begin position="18"/>
        <end position="180"/>
    </location>
</feature>
<evidence type="ECO:0000256" key="5">
    <source>
        <dbReference type="ARBA" id="ARBA00023136"/>
    </source>
</evidence>
<dbReference type="EMBL" id="HBGW01016149">
    <property type="protein sequence ID" value="CAD9523598.1"/>
    <property type="molecule type" value="Transcribed_RNA"/>
</dbReference>
<feature type="signal peptide" evidence="8">
    <location>
        <begin position="1"/>
        <end position="17"/>
    </location>
</feature>
<dbReference type="SUPFAM" id="SSF103473">
    <property type="entry name" value="MFS general substrate transporter"/>
    <property type="match status" value="1"/>
</dbReference>
<keyword evidence="5 7" id="KW-0472">Membrane</keyword>
<proteinExistence type="predicted"/>
<feature type="compositionally biased region" description="Low complexity" evidence="6">
    <location>
        <begin position="165"/>
        <end position="180"/>
    </location>
</feature>
<comment type="subcellular location">
    <subcellularLocation>
        <location evidence="1">Membrane</location>
        <topology evidence="1">Multi-pass membrane protein</topology>
    </subcellularLocation>
</comment>
<sequence length="180" mass="19220">MVLMIVLGLTATWCGVGVNLPILSQIVQEDRRATIMAWEGTLESSCSAIFGNAAVGFLAQNVFGYDLDAARSDIQEDQSENTKALGTALMMVSFFPWLLCFVCYTLLHWSYPRDLKWLRESGAAASGPRVLEDLRVDEASREKGGQAGPPEATSDDPATSEKGDAAGAIEDAAAAARASD</sequence>
<keyword evidence="8" id="KW-0732">Signal</keyword>
<evidence type="ECO:0000256" key="4">
    <source>
        <dbReference type="ARBA" id="ARBA00022989"/>
    </source>
</evidence>
<evidence type="ECO:0000256" key="3">
    <source>
        <dbReference type="ARBA" id="ARBA00022692"/>
    </source>
</evidence>
<evidence type="ECO:0000256" key="7">
    <source>
        <dbReference type="SAM" id="Phobius"/>
    </source>
</evidence>
<evidence type="ECO:0000256" key="8">
    <source>
        <dbReference type="SAM" id="SignalP"/>
    </source>
</evidence>
<evidence type="ECO:0000256" key="6">
    <source>
        <dbReference type="SAM" id="MobiDB-lite"/>
    </source>
</evidence>
<accession>A0A7S2IM62</accession>
<evidence type="ECO:0000256" key="1">
    <source>
        <dbReference type="ARBA" id="ARBA00004141"/>
    </source>
</evidence>
<dbReference type="AlphaFoldDB" id="A0A7S2IM62"/>
<keyword evidence="3 7" id="KW-0812">Transmembrane</keyword>
<dbReference type="PANTHER" id="PTHR23505">
    <property type="entry name" value="SPINSTER"/>
    <property type="match status" value="1"/>
</dbReference>
<keyword evidence="2" id="KW-0813">Transport</keyword>
<gene>
    <name evidence="9" type="ORF">BRAN1462_LOCUS10266</name>
</gene>
<keyword evidence="4 7" id="KW-1133">Transmembrane helix</keyword>
<protein>
    <submittedName>
        <fullName evidence="9">Uncharacterized protein</fullName>
    </submittedName>
</protein>
<feature type="region of interest" description="Disordered" evidence="6">
    <location>
        <begin position="133"/>
        <end position="180"/>
    </location>
</feature>
<reference evidence="9" key="1">
    <citation type="submission" date="2021-01" db="EMBL/GenBank/DDBJ databases">
        <authorList>
            <person name="Corre E."/>
            <person name="Pelletier E."/>
            <person name="Niang G."/>
            <person name="Scheremetjew M."/>
            <person name="Finn R."/>
            <person name="Kale V."/>
            <person name="Holt S."/>
            <person name="Cochrane G."/>
            <person name="Meng A."/>
            <person name="Brown T."/>
            <person name="Cohen L."/>
        </authorList>
    </citation>
    <scope>NUCLEOTIDE SEQUENCE</scope>
    <source>
        <strain evidence="9">RCC3387</strain>
    </source>
</reference>
<dbReference type="InterPro" id="IPR044770">
    <property type="entry name" value="MFS_spinster-like"/>
</dbReference>
<evidence type="ECO:0000256" key="2">
    <source>
        <dbReference type="ARBA" id="ARBA00022448"/>
    </source>
</evidence>
<organism evidence="9">
    <name type="scientific">Zooxanthella nutricula</name>
    <dbReference type="NCBI Taxonomy" id="1333877"/>
    <lineage>
        <taxon>Eukaryota</taxon>
        <taxon>Sar</taxon>
        <taxon>Alveolata</taxon>
        <taxon>Dinophyceae</taxon>
        <taxon>Peridiniales</taxon>
        <taxon>Peridiniales incertae sedis</taxon>
        <taxon>Zooxanthella</taxon>
    </lineage>
</organism>
<feature type="transmembrane region" description="Helical" evidence="7">
    <location>
        <begin position="88"/>
        <end position="109"/>
    </location>
</feature>
<dbReference type="PANTHER" id="PTHR23505:SF52">
    <property type="entry name" value="MAJOR FACILITATOR SUPERFAMILY PROTEIN"/>
    <property type="match status" value="1"/>
</dbReference>
<name>A0A7S2IM62_9DINO</name>
<dbReference type="GO" id="GO:0016020">
    <property type="term" value="C:membrane"/>
    <property type="evidence" value="ECO:0007669"/>
    <property type="project" value="UniProtKB-SubCell"/>
</dbReference>